<keyword evidence="1" id="KW-0973">c-di-GMP</keyword>
<comment type="subcellular location">
    <subcellularLocation>
        <location evidence="1">Cell inner membrane</location>
    </subcellularLocation>
</comment>
<comment type="subunit">
    <text evidence="1">Tightly associated with the cellulose synthase catalytic subunit.</text>
</comment>
<evidence type="ECO:0000313" key="3">
    <source>
        <dbReference type="EMBL" id="GJD61170.1"/>
    </source>
</evidence>
<protein>
    <recommendedName>
        <fullName evidence="1">Cyclic di-GMP-binding protein</fullName>
    </recommendedName>
    <alternativeName>
        <fullName evidence="1">Cellulose synthase regulatory subunit</fullName>
    </alternativeName>
</protein>
<reference evidence="3" key="2">
    <citation type="submission" date="2021-08" db="EMBL/GenBank/DDBJ databases">
        <authorList>
            <person name="Tani A."/>
            <person name="Ola A."/>
            <person name="Ogura Y."/>
            <person name="Katsura K."/>
            <person name="Hayashi T."/>
        </authorList>
    </citation>
    <scope>NUCLEOTIDE SEQUENCE</scope>
    <source>
        <strain evidence="3">JCM 32048</strain>
    </source>
</reference>
<evidence type="ECO:0000313" key="4">
    <source>
        <dbReference type="Proteomes" id="UP001055286"/>
    </source>
</evidence>
<dbReference type="Pfam" id="PF03170">
    <property type="entry name" value="BcsB"/>
    <property type="match status" value="1"/>
</dbReference>
<comment type="function">
    <text evidence="1">Binds the cellulose synthase activator, bis-(3'-5') cyclic diguanylic acid (c-di-GMP).</text>
</comment>
<dbReference type="Proteomes" id="UP001055286">
    <property type="component" value="Unassembled WGS sequence"/>
</dbReference>
<name>A0AA37H9C1_9HYPH</name>
<feature type="compositionally biased region" description="Basic residues" evidence="2">
    <location>
        <begin position="493"/>
        <end position="504"/>
    </location>
</feature>
<dbReference type="EMBL" id="BPQJ01000004">
    <property type="protein sequence ID" value="GJD61170.1"/>
    <property type="molecule type" value="Genomic_DNA"/>
</dbReference>
<feature type="region of interest" description="Disordered" evidence="2">
    <location>
        <begin position="402"/>
        <end position="532"/>
    </location>
</feature>
<dbReference type="Gene3D" id="2.60.120.260">
    <property type="entry name" value="Galactose-binding domain-like"/>
    <property type="match status" value="1"/>
</dbReference>
<dbReference type="GO" id="GO:0005886">
    <property type="term" value="C:plasma membrane"/>
    <property type="evidence" value="ECO:0007669"/>
    <property type="project" value="UniProtKB-SubCell"/>
</dbReference>
<comment type="similarity">
    <text evidence="1">Belongs to the AcsB/BcsB family.</text>
</comment>
<proteinExistence type="inferred from homology"/>
<keyword evidence="1" id="KW-0472">Membrane</keyword>
<dbReference type="GO" id="GO:0006011">
    <property type="term" value="P:UDP-alpha-D-glucose metabolic process"/>
    <property type="evidence" value="ECO:0007669"/>
    <property type="project" value="InterPro"/>
</dbReference>
<keyword evidence="1" id="KW-1003">Cell membrane</keyword>
<feature type="compositionally biased region" description="Low complexity" evidence="2">
    <location>
        <begin position="476"/>
        <end position="492"/>
    </location>
</feature>
<feature type="compositionally biased region" description="Low complexity" evidence="2">
    <location>
        <begin position="505"/>
        <end position="518"/>
    </location>
</feature>
<keyword evidence="1" id="KW-0135">Cellulose biosynthesis</keyword>
<gene>
    <name evidence="3" type="ORF">MPEAHAMD_1310</name>
</gene>
<comment type="caution">
    <text evidence="3">The sequence shown here is derived from an EMBL/GenBank/DDBJ whole genome shotgun (WGS) entry which is preliminary data.</text>
</comment>
<comment type="pathway">
    <text evidence="1">Glycan metabolism; bacterial cellulose biosynthesis.</text>
</comment>
<organism evidence="3 4">
    <name type="scientific">Methylobacterium frigidaeris</name>
    <dbReference type="NCBI Taxonomy" id="2038277"/>
    <lineage>
        <taxon>Bacteria</taxon>
        <taxon>Pseudomonadati</taxon>
        <taxon>Pseudomonadota</taxon>
        <taxon>Alphaproteobacteria</taxon>
        <taxon>Hyphomicrobiales</taxon>
        <taxon>Methylobacteriaceae</taxon>
        <taxon>Methylobacterium</taxon>
    </lineage>
</organism>
<feature type="compositionally biased region" description="Basic and acidic residues" evidence="2">
    <location>
        <begin position="520"/>
        <end position="532"/>
    </location>
</feature>
<feature type="compositionally biased region" description="Basic residues" evidence="2">
    <location>
        <begin position="430"/>
        <end position="445"/>
    </location>
</feature>
<dbReference type="InterPro" id="IPR018513">
    <property type="entry name" value="Cell_synthase_bac"/>
</dbReference>
<dbReference type="GO" id="GO:0030244">
    <property type="term" value="P:cellulose biosynthetic process"/>
    <property type="evidence" value="ECO:0007669"/>
    <property type="project" value="UniProtKB-KW"/>
</dbReference>
<evidence type="ECO:0000256" key="2">
    <source>
        <dbReference type="SAM" id="MobiDB-lite"/>
    </source>
</evidence>
<dbReference type="AlphaFoldDB" id="A0AA37H9C1"/>
<sequence>MDAAVWRTAIAGLPAAPDLSDLAAVRPGSEGAVPIRPIQTGERLSERPVEGLIAGAQALALAGRFGQPAVSFAPTPESGDGIALAVAPAADLARSLDIASLGPVTGPRLALLPGMAGRRPVVVVTGAGEADVTAALAQLGELAALPPQGSPEGLAVLRDVGGRRITGGESLTLADLGLTDAAIGGRTHQLTLDLALPHDLLAADYAKIALDLDATYPAGLAPGAQVSVSINGEAAGSVPLGKAGGESLRRRTVCLPLRPGLNRITLLAELPRADDRACAAPAGARLTLRASTRLTIPDLARIARQPDLAATAAAGFPYRAGAEGRAPTLSVPAPNRDTMAAAATLATRLGLAAGRPIPFAFAAGRSDVVGPTVVVAALRSPDAPLLKAAGLEPQALRDAWTRRAGRPPGAGGEPGRPPPAPRLALGARPAPRRRRHERRRRRRPPGRLGAGRGGGAVERPLAPGRRPGHCDRARAQADPAAGRPRAAAAARRGGVRRRGPRRRPGGQPVLLGLPGLRPDAAPRPEIRRDGLDRSGRRLIRAARFGSARLPSEWVSLAEAAPRPADGFAPDFAYNACASRSTSPWRGRPIPSSTRHS</sequence>
<keyword evidence="1" id="KW-0997">Cell inner membrane</keyword>
<evidence type="ECO:0000256" key="1">
    <source>
        <dbReference type="RuleBase" id="RU365021"/>
    </source>
</evidence>
<keyword evidence="4" id="KW-1185">Reference proteome</keyword>
<reference evidence="3" key="1">
    <citation type="journal article" date="2016" name="Front. Microbiol.">
        <title>Genome Sequence of the Piezophilic, Mesophilic Sulfate-Reducing Bacterium Desulfovibrio indicus J2T.</title>
        <authorList>
            <person name="Cao J."/>
            <person name="Maignien L."/>
            <person name="Shao Z."/>
            <person name="Alain K."/>
            <person name="Jebbar M."/>
        </authorList>
    </citation>
    <scope>NUCLEOTIDE SEQUENCE</scope>
    <source>
        <strain evidence="3">JCM 32048</strain>
    </source>
</reference>
<accession>A0AA37H9C1</accession>